<feature type="domain" description="Pectate lyase" evidence="12">
    <location>
        <begin position="108"/>
        <end position="322"/>
    </location>
</feature>
<keyword evidence="14" id="KW-1185">Reference proteome</keyword>
<dbReference type="SUPFAM" id="SSF51126">
    <property type="entry name" value="Pectin lyase-like"/>
    <property type="match status" value="1"/>
</dbReference>
<evidence type="ECO:0000256" key="2">
    <source>
        <dbReference type="ARBA" id="ARBA00022729"/>
    </source>
</evidence>
<evidence type="ECO:0000256" key="3">
    <source>
        <dbReference type="ARBA" id="ARBA00023157"/>
    </source>
</evidence>
<keyword evidence="6" id="KW-0961">Cell wall biogenesis/degradation</keyword>
<dbReference type="AlphaFoldDB" id="A0AAD6NDH0"/>
<evidence type="ECO:0000256" key="5">
    <source>
        <dbReference type="ARBA" id="ARBA00023239"/>
    </source>
</evidence>
<evidence type="ECO:0000256" key="1">
    <source>
        <dbReference type="ARBA" id="ARBA00010980"/>
    </source>
</evidence>
<dbReference type="PANTHER" id="PTHR31683">
    <property type="entry name" value="PECTATE LYASE 18-RELATED"/>
    <property type="match status" value="1"/>
</dbReference>
<dbReference type="EC" id="4.2.2.10" evidence="9"/>
<dbReference type="InterPro" id="IPR002022">
    <property type="entry name" value="Pec_lyase"/>
</dbReference>
<comment type="caution">
    <text evidence="13">The sequence shown here is derived from an EMBL/GenBank/DDBJ whole genome shotgun (WGS) entry which is preliminary data.</text>
</comment>
<evidence type="ECO:0000313" key="13">
    <source>
        <dbReference type="EMBL" id="KAJ6052661.1"/>
    </source>
</evidence>
<dbReference type="InterPro" id="IPR012334">
    <property type="entry name" value="Pectin_lyas_fold"/>
</dbReference>
<sequence>MKAIIFATVSLASKVIAAGVTGTAFGMATGTTGGGSATPAAPSNTAQYVTRPCCLRVVGKYTDKDDRLELWLADDTPRVILIDKTFDFTSNLGTTTSAGCYQACDVFHGGQDYIGTLSCSGSTMTAVSSITYNAAGASPLTVNSNKSIVGVGSKGIIQGRGLRLNGASNVIIQNVYIYNINPQYVWGGDALTIQNADKVWVDHCKFSLIGRQMIVSGWDAAGHITISNCEFDGRTYWSATCNNEHYWTLLLIGAKDYYTFSGNYLHHLSGRAPHYGTSNNGATNVFHAVNNYFEDMTGHAFDIEANTWSLIEGNVFSNVATPMTAASTTKSNAIFNVPLGAESTCTSVIGRACVANSVIDGSGTLMSVKNTAALTQLAAVGASRILAAREASGVAASVKTNAGIGKL</sequence>
<dbReference type="GO" id="GO:0000272">
    <property type="term" value="P:polysaccharide catabolic process"/>
    <property type="evidence" value="ECO:0007669"/>
    <property type="project" value="UniProtKB-KW"/>
</dbReference>
<organism evidence="13 14">
    <name type="scientific">Penicillium canescens</name>
    <dbReference type="NCBI Taxonomy" id="5083"/>
    <lineage>
        <taxon>Eukaryota</taxon>
        <taxon>Fungi</taxon>
        <taxon>Dikarya</taxon>
        <taxon>Ascomycota</taxon>
        <taxon>Pezizomycotina</taxon>
        <taxon>Eurotiomycetes</taxon>
        <taxon>Eurotiomycetidae</taxon>
        <taxon>Eurotiales</taxon>
        <taxon>Aspergillaceae</taxon>
        <taxon>Penicillium</taxon>
    </lineage>
</organism>
<feature type="chain" id="PRO_5041941286" description="pectin lyase" evidence="11">
    <location>
        <begin position="18"/>
        <end position="407"/>
    </location>
</feature>
<comment type="catalytic activity">
    <reaction evidence="7">
        <text>Eliminative cleavage of (1-&gt;4)-alpha-D-galacturonan methyl ester to give oligosaccharides with 4-deoxy-6-O-methyl-alpha-D-galact-4-enuronosyl groups at their non-reducing ends.</text>
        <dbReference type="EC" id="4.2.2.10"/>
    </reaction>
</comment>
<evidence type="ECO:0000259" key="12">
    <source>
        <dbReference type="SMART" id="SM00656"/>
    </source>
</evidence>
<comment type="subcellular location">
    <subcellularLocation>
        <location evidence="10">Secreted</location>
    </subcellularLocation>
</comment>
<evidence type="ECO:0000256" key="10">
    <source>
        <dbReference type="RuleBase" id="RU361173"/>
    </source>
</evidence>
<gene>
    <name evidence="13" type="ORF">N7460_003195</name>
</gene>
<name>A0AAD6NDH0_PENCN</name>
<dbReference type="GO" id="GO:0047490">
    <property type="term" value="F:pectin lyase activity"/>
    <property type="evidence" value="ECO:0007669"/>
    <property type="project" value="UniProtKB-EC"/>
</dbReference>
<evidence type="ECO:0000256" key="7">
    <source>
        <dbReference type="ARBA" id="ARBA00036818"/>
    </source>
</evidence>
<dbReference type="GO" id="GO:0071555">
    <property type="term" value="P:cell wall organization"/>
    <property type="evidence" value="ECO:0007669"/>
    <property type="project" value="UniProtKB-KW"/>
</dbReference>
<proteinExistence type="inferred from homology"/>
<comment type="function">
    <text evidence="8">Pectinolytic enzymes consist of four classes of enzymes: pectin lyase, polygalacturonase, pectin methylesterase and rhamnogalacturonase. Among pectinolytic enzymes, pectin lyase is the most important in depolymerization of pectin, since it cleaves internal glycosidic bonds of highly methylated pectins.</text>
</comment>
<keyword evidence="2 11" id="KW-0732">Signal</keyword>
<dbReference type="GO" id="GO:0030570">
    <property type="term" value="F:pectate lyase activity"/>
    <property type="evidence" value="ECO:0007669"/>
    <property type="project" value="InterPro"/>
</dbReference>
<dbReference type="SMART" id="SM00656">
    <property type="entry name" value="Amb_all"/>
    <property type="match status" value="1"/>
</dbReference>
<reference evidence="13" key="2">
    <citation type="submission" date="2023-01" db="EMBL/GenBank/DDBJ databases">
        <authorList>
            <person name="Petersen C."/>
        </authorList>
    </citation>
    <scope>NUCLEOTIDE SEQUENCE</scope>
    <source>
        <strain evidence="13">IBT 15450</strain>
    </source>
</reference>
<dbReference type="InterPro" id="IPR045032">
    <property type="entry name" value="PEL"/>
</dbReference>
<dbReference type="PANTHER" id="PTHR31683:SF67">
    <property type="entry name" value="PECTIN LYASE F-RELATED"/>
    <property type="match status" value="1"/>
</dbReference>
<evidence type="ECO:0000256" key="4">
    <source>
        <dbReference type="ARBA" id="ARBA00023180"/>
    </source>
</evidence>
<dbReference type="EMBL" id="JAQJZL010000002">
    <property type="protein sequence ID" value="KAJ6052661.1"/>
    <property type="molecule type" value="Genomic_DNA"/>
</dbReference>
<keyword evidence="10" id="KW-0964">Secreted</keyword>
<evidence type="ECO:0000256" key="9">
    <source>
        <dbReference type="ARBA" id="ARBA00039082"/>
    </source>
</evidence>
<dbReference type="Gene3D" id="2.160.20.10">
    <property type="entry name" value="Single-stranded right-handed beta-helix, Pectin lyase-like"/>
    <property type="match status" value="1"/>
</dbReference>
<evidence type="ECO:0000256" key="8">
    <source>
        <dbReference type="ARBA" id="ARBA00037631"/>
    </source>
</evidence>
<keyword evidence="3" id="KW-1015">Disulfide bond</keyword>
<keyword evidence="10" id="KW-0624">Polysaccharide degradation</keyword>
<evidence type="ECO:0000256" key="11">
    <source>
        <dbReference type="SAM" id="SignalP"/>
    </source>
</evidence>
<dbReference type="InterPro" id="IPR011050">
    <property type="entry name" value="Pectin_lyase_fold/virulence"/>
</dbReference>
<dbReference type="Pfam" id="PF00544">
    <property type="entry name" value="Pectate_lyase_4"/>
    <property type="match status" value="1"/>
</dbReference>
<keyword evidence="5 10" id="KW-0456">Lyase</keyword>
<comment type="similarity">
    <text evidence="1 10">Belongs to the polysaccharide lyase 1 family.</text>
</comment>
<protein>
    <recommendedName>
        <fullName evidence="9">pectin lyase</fullName>
        <ecNumber evidence="9">4.2.2.10</ecNumber>
    </recommendedName>
</protein>
<accession>A0AAD6NDH0</accession>
<reference evidence="13" key="1">
    <citation type="journal article" date="2023" name="IMA Fungus">
        <title>Comparative genomic study of the Penicillium genus elucidates a diverse pangenome and 15 lateral gene transfer events.</title>
        <authorList>
            <person name="Petersen C."/>
            <person name="Sorensen T."/>
            <person name="Nielsen M.R."/>
            <person name="Sondergaard T.E."/>
            <person name="Sorensen J.L."/>
            <person name="Fitzpatrick D.A."/>
            <person name="Frisvad J.C."/>
            <person name="Nielsen K.L."/>
        </authorList>
    </citation>
    <scope>NUCLEOTIDE SEQUENCE</scope>
    <source>
        <strain evidence="13">IBT 15450</strain>
    </source>
</reference>
<feature type="signal peptide" evidence="11">
    <location>
        <begin position="1"/>
        <end position="17"/>
    </location>
</feature>
<keyword evidence="4" id="KW-0325">Glycoprotein</keyword>
<evidence type="ECO:0000256" key="6">
    <source>
        <dbReference type="ARBA" id="ARBA00023316"/>
    </source>
</evidence>
<dbReference type="Proteomes" id="UP001219568">
    <property type="component" value="Unassembled WGS sequence"/>
</dbReference>
<keyword evidence="10" id="KW-0119">Carbohydrate metabolism</keyword>
<dbReference type="GO" id="GO:0005576">
    <property type="term" value="C:extracellular region"/>
    <property type="evidence" value="ECO:0007669"/>
    <property type="project" value="UniProtKB-SubCell"/>
</dbReference>
<evidence type="ECO:0000313" key="14">
    <source>
        <dbReference type="Proteomes" id="UP001219568"/>
    </source>
</evidence>